<dbReference type="EMBL" id="PQXF01000139">
    <property type="protein sequence ID" value="PXF55066.1"/>
    <property type="molecule type" value="Genomic_DNA"/>
</dbReference>
<comment type="caution">
    <text evidence="1">The sequence shown here is derived from an EMBL/GenBank/DDBJ whole genome shotgun (WGS) entry which is preliminary data.</text>
</comment>
<feature type="non-terminal residue" evidence="1">
    <location>
        <position position="1"/>
    </location>
</feature>
<accession>A0AC61KXM9</accession>
<evidence type="ECO:0000313" key="2">
    <source>
        <dbReference type="Proteomes" id="UP000248329"/>
    </source>
</evidence>
<reference evidence="1" key="1">
    <citation type="submission" date="2018-01" db="EMBL/GenBank/DDBJ databases">
        <authorList>
            <person name="Krukenberg V."/>
        </authorList>
    </citation>
    <scope>NUCLEOTIDE SEQUENCE</scope>
    <source>
        <strain evidence="1">E20ANME2</strain>
    </source>
</reference>
<keyword evidence="1" id="KW-0675">Receptor</keyword>
<gene>
    <name evidence="1" type="ORF">C4B59_17590</name>
</gene>
<name>A0AC61KXM9_9EURY</name>
<protein>
    <submittedName>
        <fullName evidence="1">Ryanodine receptor Ryr</fullName>
    </submittedName>
</protein>
<evidence type="ECO:0000313" key="1">
    <source>
        <dbReference type="EMBL" id="PXF55066.1"/>
    </source>
</evidence>
<organism evidence="1 2">
    <name type="scientific">Candidatus Methanogaster sp</name>
    <dbReference type="NCBI Taxonomy" id="3386292"/>
    <lineage>
        <taxon>Archaea</taxon>
        <taxon>Methanobacteriati</taxon>
        <taxon>Methanobacteriota</taxon>
        <taxon>Stenosarchaea group</taxon>
        <taxon>Methanomicrobia</taxon>
        <taxon>Methanosarcinales</taxon>
        <taxon>ANME-2 cluster</taxon>
        <taxon>Candidatus Methanogasteraceae</taxon>
        <taxon>Candidatus Methanogaster</taxon>
    </lineage>
</organism>
<feature type="non-terminal residue" evidence="1">
    <location>
        <position position="844"/>
    </location>
</feature>
<sequence>SPTIVVTGDVCIDWLQWPTKPEDAGLNWKLYAGTRMTAKPGGALLLADFMRTATGITVVSPQLKNIDKIPPKVLLHSNAELELFPYSADRKGADKGRMVYRIGRCRGFTGPTTDTYAPLSFEDDDPHADMVVLDDAGNGFRDDETRWPLAIQDEGEDPIVVYKMHRPLASGDLWEQVSRNHSEKLVVVVTADDLRASGMNISRSLSWERTAKEFVWQMAYNKGLGLSDCTDLVVRFGLEGAIHYTLEGGHAISRLYFDPTMSEGDFTHNYPGKMQGLSSVFVAALAARIAVQCDQGDLLSDAVGKAVRDGLNASRELVRRGFGEDEPEYPCSVAGIFLASERGDHIADVAISDQNTAEDADPYSWCILKEINDPVLEHIAYRIVKEGETAALNNVPIGNFGKLKSVDRNEIESFHSIKNLMREYIESESYTRPLSIAVFGSPGSGKSFGITEIAKSIASDRIKILKFNLSQFDSKSDLISAFHKVRDLALEEKIPLVFFDEFDSDFNGKLGWLKYFLEPMQDGRFMERETMHPIGRSIFVFAGGINNTFERFSGDGADDAATMSSEEEKTYKDVKGPDFTSRLRGYVNIRGPNQRGSDDTVFVIRRAMLLRSLLEQKVDNLFDSRKYLRIDDGVLRALINVKSYKHGTRSIEAIIEMSMLNGRRWEQAYLPAKEQLKLHLDEESFSRLLVSDVILGASRERLAEAIHEQYLTDQKGIKAAGDPSMQPWSELDFGLKESNRKQADQIQEKLRRVRCGLYPVMGEEALSFEFTPEEVEILAEMEHERFVLEREADEWPYSETRDVGAKISPHLCSWDELTEEVKEYDRQTVRGIPEFLAKVGFEVY</sequence>
<dbReference type="Proteomes" id="UP000248329">
    <property type="component" value="Unassembled WGS sequence"/>
</dbReference>
<proteinExistence type="predicted"/>